<dbReference type="GO" id="GO:0005886">
    <property type="term" value="C:plasma membrane"/>
    <property type="evidence" value="ECO:0007669"/>
    <property type="project" value="UniProtKB-SubCell"/>
</dbReference>
<sequence length="256" mass="28575">MKYNEDDINKLLEITSRAGAMMLKNGAEIYRVEDTVERIIRSIYNASDIDVFATFNAMMYSFNVDGKTYANVKRVKNRGNNLIIVDRVNSFSRRFCNHELTLDEALIELDNIRKTTKIDPKVTIIGAVLASTAFPILVNPKAPIFLDLPITLIVSFLTFLIFRRVEEKMFGYFIENFVAGIMVSFLTIMIGKFVGGFNMANVIISSMMPYVPGFILTNSIRDLMSGDATSGLVGLTMSLFISLALAIGVAVPMTFL</sequence>
<evidence type="ECO:0000259" key="8">
    <source>
        <dbReference type="Pfam" id="PF06738"/>
    </source>
</evidence>
<dbReference type="InterPro" id="IPR010619">
    <property type="entry name" value="ThrE-like_N"/>
</dbReference>
<dbReference type="AlphaFoldDB" id="A0A2N6UKE6"/>
<organism evidence="9 10">
    <name type="scientific">Anaerococcus hydrogenalis</name>
    <dbReference type="NCBI Taxonomy" id="33029"/>
    <lineage>
        <taxon>Bacteria</taxon>
        <taxon>Bacillati</taxon>
        <taxon>Bacillota</taxon>
        <taxon>Tissierellia</taxon>
        <taxon>Tissierellales</taxon>
        <taxon>Peptoniphilaceae</taxon>
        <taxon>Anaerococcus</taxon>
    </lineage>
</organism>
<feature type="transmembrane region" description="Helical" evidence="7">
    <location>
        <begin position="122"/>
        <end position="138"/>
    </location>
</feature>
<dbReference type="InterPro" id="IPR050539">
    <property type="entry name" value="ThrE_Dicarb/AminoAcid_Exp"/>
</dbReference>
<feature type="domain" description="Threonine/serine exporter-like N-terminal" evidence="8">
    <location>
        <begin position="14"/>
        <end position="255"/>
    </location>
</feature>
<comment type="caution">
    <text evidence="9">The sequence shown here is derived from an EMBL/GenBank/DDBJ whole genome shotgun (WGS) entry which is preliminary data.</text>
</comment>
<evidence type="ECO:0000256" key="7">
    <source>
        <dbReference type="SAM" id="Phobius"/>
    </source>
</evidence>
<evidence type="ECO:0000256" key="6">
    <source>
        <dbReference type="ARBA" id="ARBA00034125"/>
    </source>
</evidence>
<evidence type="ECO:0000256" key="5">
    <source>
        <dbReference type="ARBA" id="ARBA00023136"/>
    </source>
</evidence>
<proteinExistence type="inferred from homology"/>
<evidence type="ECO:0000313" key="9">
    <source>
        <dbReference type="EMBL" id="PMC82269.1"/>
    </source>
</evidence>
<keyword evidence="5 7" id="KW-0472">Membrane</keyword>
<evidence type="ECO:0000313" key="10">
    <source>
        <dbReference type="Proteomes" id="UP000235658"/>
    </source>
</evidence>
<feature type="transmembrane region" description="Helical" evidence="7">
    <location>
        <begin position="144"/>
        <end position="162"/>
    </location>
</feature>
<protein>
    <submittedName>
        <fullName evidence="9">Threonine/serine exporter</fullName>
    </submittedName>
</protein>
<evidence type="ECO:0000256" key="1">
    <source>
        <dbReference type="ARBA" id="ARBA00004651"/>
    </source>
</evidence>
<comment type="subcellular location">
    <subcellularLocation>
        <location evidence="1">Cell membrane</location>
        <topology evidence="1">Multi-pass membrane protein</topology>
    </subcellularLocation>
</comment>
<dbReference type="RefSeq" id="WP_004817114.1">
    <property type="nucleotide sequence ID" value="NZ_PNHP01000001.1"/>
</dbReference>
<dbReference type="GO" id="GO:0015744">
    <property type="term" value="P:succinate transport"/>
    <property type="evidence" value="ECO:0007669"/>
    <property type="project" value="TreeGrafter"/>
</dbReference>
<dbReference type="EMBL" id="PNHP01000001">
    <property type="protein sequence ID" value="PMC82269.1"/>
    <property type="molecule type" value="Genomic_DNA"/>
</dbReference>
<evidence type="ECO:0000256" key="3">
    <source>
        <dbReference type="ARBA" id="ARBA00022692"/>
    </source>
</evidence>
<keyword evidence="2" id="KW-1003">Cell membrane</keyword>
<name>A0A2N6UKE6_9FIRM</name>
<feature type="transmembrane region" description="Helical" evidence="7">
    <location>
        <begin position="202"/>
        <end position="220"/>
    </location>
</feature>
<dbReference type="Proteomes" id="UP000235658">
    <property type="component" value="Unassembled WGS sequence"/>
</dbReference>
<dbReference type="GeneID" id="84577681"/>
<gene>
    <name evidence="9" type="ORF">CJ192_00625</name>
</gene>
<dbReference type="PANTHER" id="PTHR34390">
    <property type="entry name" value="UPF0442 PROTEIN YJJB-RELATED"/>
    <property type="match status" value="1"/>
</dbReference>
<accession>A0A2N6UKE6</accession>
<evidence type="ECO:0000256" key="2">
    <source>
        <dbReference type="ARBA" id="ARBA00022475"/>
    </source>
</evidence>
<feature type="transmembrane region" description="Helical" evidence="7">
    <location>
        <begin position="169"/>
        <end position="190"/>
    </location>
</feature>
<keyword evidence="4 7" id="KW-1133">Transmembrane helix</keyword>
<comment type="similarity">
    <text evidence="6">Belongs to the ThrE exporter (TC 2.A.79) family.</text>
</comment>
<dbReference type="Pfam" id="PF06738">
    <property type="entry name" value="ThrE"/>
    <property type="match status" value="1"/>
</dbReference>
<feature type="transmembrane region" description="Helical" evidence="7">
    <location>
        <begin position="232"/>
        <end position="255"/>
    </location>
</feature>
<dbReference type="GO" id="GO:0022857">
    <property type="term" value="F:transmembrane transporter activity"/>
    <property type="evidence" value="ECO:0007669"/>
    <property type="project" value="InterPro"/>
</dbReference>
<evidence type="ECO:0000256" key="4">
    <source>
        <dbReference type="ARBA" id="ARBA00022989"/>
    </source>
</evidence>
<reference evidence="9 10" key="1">
    <citation type="submission" date="2017-09" db="EMBL/GenBank/DDBJ databases">
        <title>Bacterial strain isolated from the female urinary microbiota.</title>
        <authorList>
            <person name="Thomas-White K."/>
            <person name="Kumar N."/>
            <person name="Forster S."/>
            <person name="Putonti C."/>
            <person name="Lawley T."/>
            <person name="Wolfe A.J."/>
        </authorList>
    </citation>
    <scope>NUCLEOTIDE SEQUENCE [LARGE SCALE GENOMIC DNA]</scope>
    <source>
        <strain evidence="9 10">UMB0204</strain>
    </source>
</reference>
<dbReference type="PANTHER" id="PTHR34390:SF2">
    <property type="entry name" value="SUCCINATE TRANSPORTER SUBUNIT YJJP-RELATED"/>
    <property type="match status" value="1"/>
</dbReference>
<keyword evidence="3 7" id="KW-0812">Transmembrane</keyword>